<dbReference type="Proteomes" id="UP000320672">
    <property type="component" value="Chromosome"/>
</dbReference>
<dbReference type="Gene3D" id="2.160.20.60">
    <property type="entry name" value="Glutamate synthase, alpha subunit, C-terminal domain"/>
    <property type="match status" value="2"/>
</dbReference>
<evidence type="ECO:0000259" key="1">
    <source>
        <dbReference type="Pfam" id="PF01493"/>
    </source>
</evidence>
<reference evidence="2 3" key="1">
    <citation type="submission" date="2019-02" db="EMBL/GenBank/DDBJ databases">
        <title>Deep-cultivation of Planctomycetes and their phenomic and genomic characterization uncovers novel biology.</title>
        <authorList>
            <person name="Wiegand S."/>
            <person name="Jogler M."/>
            <person name="Boedeker C."/>
            <person name="Pinto D."/>
            <person name="Vollmers J."/>
            <person name="Rivas-Marin E."/>
            <person name="Kohn T."/>
            <person name="Peeters S.H."/>
            <person name="Heuer A."/>
            <person name="Rast P."/>
            <person name="Oberbeckmann S."/>
            <person name="Bunk B."/>
            <person name="Jeske O."/>
            <person name="Meyerdierks A."/>
            <person name="Storesund J.E."/>
            <person name="Kallscheuer N."/>
            <person name="Luecker S."/>
            <person name="Lage O.M."/>
            <person name="Pohl T."/>
            <person name="Merkel B.J."/>
            <person name="Hornburger P."/>
            <person name="Mueller R.-W."/>
            <person name="Bruemmer F."/>
            <person name="Labrenz M."/>
            <person name="Spormann A.M."/>
            <person name="Op den Camp H."/>
            <person name="Overmann J."/>
            <person name="Amann R."/>
            <person name="Jetten M.S.M."/>
            <person name="Mascher T."/>
            <person name="Medema M.H."/>
            <person name="Devos D.P."/>
            <person name="Kaster A.-K."/>
            <person name="Ovreas L."/>
            <person name="Rohde M."/>
            <person name="Galperin M.Y."/>
            <person name="Jogler C."/>
        </authorList>
    </citation>
    <scope>NUCLEOTIDE SEQUENCE [LARGE SCALE GENOMIC DNA]</scope>
    <source>
        <strain evidence="2 3">FF011L</strain>
    </source>
</reference>
<dbReference type="GO" id="GO:0018493">
    <property type="term" value="F:formylmethanofuran dehydrogenase activity"/>
    <property type="evidence" value="ECO:0007669"/>
    <property type="project" value="InterPro"/>
</dbReference>
<dbReference type="EMBL" id="CP036262">
    <property type="protein sequence ID" value="QDS96620.1"/>
    <property type="molecule type" value="Genomic_DNA"/>
</dbReference>
<dbReference type="AlphaFoldDB" id="A0A517MP17"/>
<dbReference type="SUPFAM" id="SSF69336">
    <property type="entry name" value="Alpha subunit of glutamate synthase, C-terminal domain"/>
    <property type="match status" value="1"/>
</dbReference>
<proteinExistence type="predicted"/>
<dbReference type="NCBIfam" id="TIGR03122">
    <property type="entry name" value="one_C_dehyd_C"/>
    <property type="match status" value="1"/>
</dbReference>
<dbReference type="PANTHER" id="PTHR39673:SF5">
    <property type="entry name" value="TUNGSTEN-CONTAINING FORMYLMETHANOFURAN DEHYDROGENASE 2 SUBUNIT C"/>
    <property type="match status" value="1"/>
</dbReference>
<dbReference type="InterPro" id="IPR002489">
    <property type="entry name" value="Glu_synth_asu_C"/>
</dbReference>
<dbReference type="GO" id="GO:0015948">
    <property type="term" value="P:methanogenesis"/>
    <property type="evidence" value="ECO:0007669"/>
    <property type="project" value="InterPro"/>
</dbReference>
<dbReference type="InterPro" id="IPR036485">
    <property type="entry name" value="Glu_synth_asu_C_sf"/>
</dbReference>
<evidence type="ECO:0000313" key="2">
    <source>
        <dbReference type="EMBL" id="QDS96620.1"/>
    </source>
</evidence>
<dbReference type="OrthoDB" id="269067at2"/>
<dbReference type="Pfam" id="PF01493">
    <property type="entry name" value="GXGXG"/>
    <property type="match status" value="1"/>
</dbReference>
<dbReference type="KEGG" id="rml:FF011L_54320"/>
<gene>
    <name evidence="2" type="primary">fhcC</name>
    <name evidence="2" type="ORF">FF011L_54320</name>
</gene>
<dbReference type="GO" id="GO:0046914">
    <property type="term" value="F:transition metal ion binding"/>
    <property type="evidence" value="ECO:0007669"/>
    <property type="project" value="InterPro"/>
</dbReference>
<sequence length="284" mass="30782">MNLIELELVQAPRFRIDMRSIHPTDLATRTASQIEHLELPIGRQTIPLGELFKVRCGNDDHSDATIRLRGDCQSCDSIGHRMSAGEWIVEGDCGDYLGKEMQAGSITVEGNVADHTAQAMRGGQIKIRGNVGDYLGGPASGERSGMSGGEIHVSGNTGNQTGYRLRRGTIIIEGNAGKNTAAEMVAGTIAIHGRVGDHMGHGMRRGTILLSQRPPLSPFGFTEPRRESPAILSILLTQFSQITNGESQFVNQLQTNLHDSHRVLGDKAVQGQGEIFWFANEFVA</sequence>
<accession>A0A517MP17</accession>
<dbReference type="GO" id="GO:0016740">
    <property type="term" value="F:transferase activity"/>
    <property type="evidence" value="ECO:0007669"/>
    <property type="project" value="UniProtKB-KW"/>
</dbReference>
<dbReference type="PANTHER" id="PTHR39673">
    <property type="entry name" value="TUNGSTEN FORMYLMETHANOFURAN DEHYDROGENASE, SUBUNIT C (FWDC)"/>
    <property type="match status" value="1"/>
</dbReference>
<dbReference type="InterPro" id="IPR017550">
    <property type="entry name" value="Formylmethanofuran_DH_suC"/>
</dbReference>
<dbReference type="RefSeq" id="WP_145354734.1">
    <property type="nucleotide sequence ID" value="NZ_CP036262.1"/>
</dbReference>
<keyword evidence="3" id="KW-1185">Reference proteome</keyword>
<name>A0A517MP17_9BACT</name>
<dbReference type="GO" id="GO:0016787">
    <property type="term" value="F:hydrolase activity"/>
    <property type="evidence" value="ECO:0007669"/>
    <property type="project" value="UniProtKB-KW"/>
</dbReference>
<protein>
    <submittedName>
        <fullName evidence="2">Formyltransferase/hydrolase complex Fhc subunit C</fullName>
    </submittedName>
</protein>
<evidence type="ECO:0000313" key="3">
    <source>
        <dbReference type="Proteomes" id="UP000320672"/>
    </source>
</evidence>
<organism evidence="2 3">
    <name type="scientific">Roseimaritima multifibrata</name>
    <dbReference type="NCBI Taxonomy" id="1930274"/>
    <lineage>
        <taxon>Bacteria</taxon>
        <taxon>Pseudomonadati</taxon>
        <taxon>Planctomycetota</taxon>
        <taxon>Planctomycetia</taxon>
        <taxon>Pirellulales</taxon>
        <taxon>Pirellulaceae</taxon>
        <taxon>Roseimaritima</taxon>
    </lineage>
</organism>
<keyword evidence="2" id="KW-0378">Hydrolase</keyword>
<keyword evidence="2" id="KW-0808">Transferase</keyword>
<feature type="domain" description="Glutamate synthase alpha subunit C-terminal" evidence="1">
    <location>
        <begin position="55"/>
        <end position="210"/>
    </location>
</feature>